<proteinExistence type="predicted"/>
<keyword evidence="2" id="KW-0479">Metal-binding</keyword>
<evidence type="ECO:0000256" key="1">
    <source>
        <dbReference type="ARBA" id="ARBA00001954"/>
    </source>
</evidence>
<gene>
    <name evidence="10" type="ORF">CEX98_09305</name>
</gene>
<dbReference type="InterPro" id="IPR032854">
    <property type="entry name" value="ALKBH3"/>
</dbReference>
<evidence type="ECO:0000313" key="10">
    <source>
        <dbReference type="EMBL" id="PCK32012.1"/>
    </source>
</evidence>
<organism evidence="10 11">
    <name type="scientific">Pseudoalteromonas piscicida</name>
    <dbReference type="NCBI Taxonomy" id="43662"/>
    <lineage>
        <taxon>Bacteria</taxon>
        <taxon>Pseudomonadati</taxon>
        <taxon>Pseudomonadota</taxon>
        <taxon>Gammaproteobacteria</taxon>
        <taxon>Alteromonadales</taxon>
        <taxon>Pseudoalteromonadaceae</taxon>
        <taxon>Pseudoalteromonas</taxon>
    </lineage>
</organism>
<accession>A0A2A5JRB5</accession>
<dbReference type="RefSeq" id="WP_099641803.1">
    <property type="nucleotide sequence ID" value="NZ_NKHF01000041.1"/>
</dbReference>
<dbReference type="EMBL" id="NKHF01000041">
    <property type="protein sequence ID" value="PCK32012.1"/>
    <property type="molecule type" value="Genomic_DNA"/>
</dbReference>
<protein>
    <submittedName>
        <fullName evidence="10">2OG-Fe(II) oxygenase</fullName>
    </submittedName>
</protein>
<keyword evidence="4" id="KW-0460">Magnesium</keyword>
<dbReference type="PROSITE" id="PS51471">
    <property type="entry name" value="FE2OG_OXY"/>
    <property type="match status" value="1"/>
</dbReference>
<evidence type="ECO:0000256" key="5">
    <source>
        <dbReference type="ARBA" id="ARBA00022964"/>
    </source>
</evidence>
<evidence type="ECO:0000256" key="4">
    <source>
        <dbReference type="ARBA" id="ARBA00022842"/>
    </source>
</evidence>
<keyword evidence="8" id="KW-0234">DNA repair</keyword>
<dbReference type="InterPro" id="IPR027450">
    <property type="entry name" value="AlkB-like"/>
</dbReference>
<dbReference type="InterPro" id="IPR037151">
    <property type="entry name" value="AlkB-like_sf"/>
</dbReference>
<dbReference type="SUPFAM" id="SSF51197">
    <property type="entry name" value="Clavaminate synthase-like"/>
    <property type="match status" value="1"/>
</dbReference>
<reference evidence="11" key="1">
    <citation type="journal article" date="2019" name="Genome Announc.">
        <title>Draft Genome Sequence of Pseudoalteromonas piscicida Strain 36Y ROTHPW, an Hypersaline Seawater Isolate from the South Coast of Sonora, Mexico.</title>
        <authorList>
            <person name="Sanchez-Diaz R."/>
            <person name="Molina-Garza Z.J."/>
            <person name="Cruz-Suarez L.E."/>
            <person name="Selvin J."/>
            <person name="Kiran G.S."/>
            <person name="Ibarra-Gamez J.C."/>
            <person name="Gomez-Gil B."/>
            <person name="Galaviz-Silva L."/>
        </authorList>
    </citation>
    <scope>NUCLEOTIDE SEQUENCE [LARGE SCALE GENOMIC DNA]</scope>
    <source>
        <strain evidence="11">36Y_RITHPW</strain>
    </source>
</reference>
<dbReference type="Proteomes" id="UP000228621">
    <property type="component" value="Unassembled WGS sequence"/>
</dbReference>
<dbReference type="PANTHER" id="PTHR31212:SF4">
    <property type="entry name" value="ALPHA-KETOGLUTARATE-DEPENDENT DIOXYGENASE ALKB HOMOLOG 3"/>
    <property type="match status" value="1"/>
</dbReference>
<keyword evidence="11" id="KW-1185">Reference proteome</keyword>
<feature type="domain" description="Fe2OG dioxygenase" evidence="9">
    <location>
        <begin position="97"/>
        <end position="194"/>
    </location>
</feature>
<dbReference type="PANTHER" id="PTHR31212">
    <property type="entry name" value="ALPHA-KETOGLUTARATE-DEPENDENT DIOXYGENASE ALKB HOMOLOG 3"/>
    <property type="match status" value="1"/>
</dbReference>
<dbReference type="InterPro" id="IPR005123">
    <property type="entry name" value="Oxoglu/Fe-dep_dioxygenase_dom"/>
</dbReference>
<dbReference type="Gene3D" id="2.60.120.590">
    <property type="entry name" value="Alpha-ketoglutarate-dependent dioxygenase AlkB-like"/>
    <property type="match status" value="1"/>
</dbReference>
<evidence type="ECO:0000313" key="11">
    <source>
        <dbReference type="Proteomes" id="UP000228621"/>
    </source>
</evidence>
<dbReference type="GO" id="GO:0046872">
    <property type="term" value="F:metal ion binding"/>
    <property type="evidence" value="ECO:0007669"/>
    <property type="project" value="UniProtKB-KW"/>
</dbReference>
<comment type="cofactor">
    <cofactor evidence="1">
        <name>Fe(2+)</name>
        <dbReference type="ChEBI" id="CHEBI:29033"/>
    </cofactor>
</comment>
<dbReference type="FunFam" id="2.60.120.590:FF:000004">
    <property type="entry name" value="DNA oxidative demethylase ALKBH2"/>
    <property type="match status" value="1"/>
</dbReference>
<dbReference type="GO" id="GO:0016705">
    <property type="term" value="F:oxidoreductase activity, acting on paired donors, with incorporation or reduction of molecular oxygen"/>
    <property type="evidence" value="ECO:0007669"/>
    <property type="project" value="UniProtKB-ARBA"/>
</dbReference>
<dbReference type="GO" id="GO:0006307">
    <property type="term" value="P:DNA alkylation repair"/>
    <property type="evidence" value="ECO:0007669"/>
    <property type="project" value="InterPro"/>
</dbReference>
<dbReference type="GO" id="GO:0016787">
    <property type="term" value="F:hydrolase activity"/>
    <property type="evidence" value="ECO:0007669"/>
    <property type="project" value="UniProtKB-ARBA"/>
</dbReference>
<evidence type="ECO:0000259" key="9">
    <source>
        <dbReference type="PROSITE" id="PS51471"/>
    </source>
</evidence>
<dbReference type="OrthoDB" id="190276at2"/>
<name>A0A2A5JRB5_PSEO7</name>
<evidence type="ECO:0000256" key="3">
    <source>
        <dbReference type="ARBA" id="ARBA00022763"/>
    </source>
</evidence>
<keyword evidence="5" id="KW-0223">Dioxygenase</keyword>
<evidence type="ECO:0000256" key="8">
    <source>
        <dbReference type="ARBA" id="ARBA00023204"/>
    </source>
</evidence>
<keyword evidence="6" id="KW-0560">Oxidoreductase</keyword>
<evidence type="ECO:0000256" key="2">
    <source>
        <dbReference type="ARBA" id="ARBA00022723"/>
    </source>
</evidence>
<sequence>MRAVDKARNLPTGFSYQPQAISFDKSLALYDALLASVPWQQNTITLFGKTHQTPRLERFIADPGVRYSYSGKLLENAPWPPMLLGIRATLEQRFNVTFNAVLANFYRDGQDSMGWHSDDEPELGPTPVIASLSLGATRKFKIRHKSNQSVTDILLETGSLLVMQGDSQRDYQHALPKQAKVTQGRINLTFRSVGNTG</sequence>
<keyword evidence="7" id="KW-0408">Iron</keyword>
<dbReference type="Pfam" id="PF13532">
    <property type="entry name" value="2OG-FeII_Oxy_2"/>
    <property type="match status" value="1"/>
</dbReference>
<dbReference type="GO" id="GO:0051213">
    <property type="term" value="F:dioxygenase activity"/>
    <property type="evidence" value="ECO:0007669"/>
    <property type="project" value="UniProtKB-KW"/>
</dbReference>
<dbReference type="GO" id="GO:0140097">
    <property type="term" value="F:catalytic activity, acting on DNA"/>
    <property type="evidence" value="ECO:0007669"/>
    <property type="project" value="UniProtKB-ARBA"/>
</dbReference>
<evidence type="ECO:0000256" key="7">
    <source>
        <dbReference type="ARBA" id="ARBA00023004"/>
    </source>
</evidence>
<keyword evidence="3" id="KW-0227">DNA damage</keyword>
<dbReference type="GO" id="GO:0032451">
    <property type="term" value="F:demethylase activity"/>
    <property type="evidence" value="ECO:0007669"/>
    <property type="project" value="UniProtKB-ARBA"/>
</dbReference>
<comment type="caution">
    <text evidence="10">The sequence shown here is derived from an EMBL/GenBank/DDBJ whole genome shotgun (WGS) entry which is preliminary data.</text>
</comment>
<dbReference type="AlphaFoldDB" id="A0A2A5JRB5"/>
<evidence type="ECO:0000256" key="6">
    <source>
        <dbReference type="ARBA" id="ARBA00023002"/>
    </source>
</evidence>